<evidence type="ECO:0000313" key="1">
    <source>
        <dbReference type="EMBL" id="MBX70473.1"/>
    </source>
</evidence>
<accession>A0A2P2QTY9</accession>
<protein>
    <submittedName>
        <fullName evidence="1">Uncharacterized protein</fullName>
    </submittedName>
</protein>
<dbReference type="AlphaFoldDB" id="A0A2P2QTY9"/>
<reference evidence="1" key="1">
    <citation type="submission" date="2018-02" db="EMBL/GenBank/DDBJ databases">
        <title>Rhizophora mucronata_Transcriptome.</title>
        <authorList>
            <person name="Meera S.P."/>
            <person name="Sreeshan A."/>
            <person name="Augustine A."/>
        </authorList>
    </citation>
    <scope>NUCLEOTIDE SEQUENCE</scope>
    <source>
        <tissue evidence="1">Leaf</tissue>
    </source>
</reference>
<proteinExistence type="predicted"/>
<organism evidence="1">
    <name type="scientific">Rhizophora mucronata</name>
    <name type="common">Asiatic mangrove</name>
    <dbReference type="NCBI Taxonomy" id="61149"/>
    <lineage>
        <taxon>Eukaryota</taxon>
        <taxon>Viridiplantae</taxon>
        <taxon>Streptophyta</taxon>
        <taxon>Embryophyta</taxon>
        <taxon>Tracheophyta</taxon>
        <taxon>Spermatophyta</taxon>
        <taxon>Magnoliopsida</taxon>
        <taxon>eudicotyledons</taxon>
        <taxon>Gunneridae</taxon>
        <taxon>Pentapetalae</taxon>
        <taxon>rosids</taxon>
        <taxon>fabids</taxon>
        <taxon>Malpighiales</taxon>
        <taxon>Rhizophoraceae</taxon>
        <taxon>Rhizophora</taxon>
    </lineage>
</organism>
<sequence length="26" mass="2846">MNNPISKGLTFIDFHRKTLPLASSTG</sequence>
<name>A0A2P2QTY9_RHIMU</name>
<dbReference type="EMBL" id="GGEC01089989">
    <property type="protein sequence ID" value="MBX70473.1"/>
    <property type="molecule type" value="Transcribed_RNA"/>
</dbReference>